<dbReference type="EMBL" id="NNAY01001760">
    <property type="protein sequence ID" value="OXU23003.1"/>
    <property type="molecule type" value="Genomic_DNA"/>
</dbReference>
<name>A0A232EXE0_9HYME</name>
<sequence>MATTECGLITVCAMLTCLLAYNSLMTLLMTVIALTDELIKDPTRALSLSFAHDPLDPLSLQSLIVQSYDVSIDVLCSGSKVFCVHVVYIFKYDDRDRVPYPRKLPEILPGHEIVISGIAGRFPESDNVEELKENLLSAKNLVTDDHRRWKLGELLFVSSESICNRPDIPQRTGKINKVEKIGSTPLWRAL</sequence>
<dbReference type="Proteomes" id="UP000215335">
    <property type="component" value="Unassembled WGS sequence"/>
</dbReference>
<comment type="caution">
    <text evidence="2">The sequence shown here is derived from an EMBL/GenBank/DDBJ whole genome shotgun (WGS) entry which is preliminary data.</text>
</comment>
<protein>
    <recommendedName>
        <fullName evidence="1">Beta-ketoacyl synthase-like N-terminal domain-containing protein</fullName>
    </recommendedName>
</protein>
<keyword evidence="3" id="KW-1185">Reference proteome</keyword>
<dbReference type="STRING" id="543379.A0A232EXE0"/>
<dbReference type="AlphaFoldDB" id="A0A232EXE0"/>
<dbReference type="InterPro" id="IPR016039">
    <property type="entry name" value="Thiolase-like"/>
</dbReference>
<organism evidence="2 3">
    <name type="scientific">Trichomalopsis sarcophagae</name>
    <dbReference type="NCBI Taxonomy" id="543379"/>
    <lineage>
        <taxon>Eukaryota</taxon>
        <taxon>Metazoa</taxon>
        <taxon>Ecdysozoa</taxon>
        <taxon>Arthropoda</taxon>
        <taxon>Hexapoda</taxon>
        <taxon>Insecta</taxon>
        <taxon>Pterygota</taxon>
        <taxon>Neoptera</taxon>
        <taxon>Endopterygota</taxon>
        <taxon>Hymenoptera</taxon>
        <taxon>Apocrita</taxon>
        <taxon>Proctotrupomorpha</taxon>
        <taxon>Chalcidoidea</taxon>
        <taxon>Pteromalidae</taxon>
        <taxon>Pteromalinae</taxon>
        <taxon>Trichomalopsis</taxon>
    </lineage>
</organism>
<gene>
    <name evidence="2" type="ORF">TSAR_015481</name>
</gene>
<feature type="domain" description="Beta-ketoacyl synthase-like N-terminal" evidence="1">
    <location>
        <begin position="112"/>
        <end position="154"/>
    </location>
</feature>
<evidence type="ECO:0000259" key="1">
    <source>
        <dbReference type="Pfam" id="PF00109"/>
    </source>
</evidence>
<evidence type="ECO:0000313" key="3">
    <source>
        <dbReference type="Proteomes" id="UP000215335"/>
    </source>
</evidence>
<dbReference type="Pfam" id="PF00109">
    <property type="entry name" value="ketoacyl-synt"/>
    <property type="match status" value="1"/>
</dbReference>
<dbReference type="GO" id="GO:0016746">
    <property type="term" value="F:acyltransferase activity"/>
    <property type="evidence" value="ECO:0007669"/>
    <property type="project" value="InterPro"/>
</dbReference>
<dbReference type="OrthoDB" id="329835at2759"/>
<reference evidence="2 3" key="1">
    <citation type="journal article" date="2017" name="Curr. Biol.">
        <title>The Evolution of Venom by Co-option of Single-Copy Genes.</title>
        <authorList>
            <person name="Martinson E.O."/>
            <person name="Mrinalini"/>
            <person name="Kelkar Y.D."/>
            <person name="Chang C.H."/>
            <person name="Werren J.H."/>
        </authorList>
    </citation>
    <scope>NUCLEOTIDE SEQUENCE [LARGE SCALE GENOMIC DNA]</scope>
    <source>
        <strain evidence="2 3">Alberta</strain>
        <tissue evidence="2">Whole body</tissue>
    </source>
</reference>
<dbReference type="Gene3D" id="3.40.47.10">
    <property type="match status" value="1"/>
</dbReference>
<evidence type="ECO:0000313" key="2">
    <source>
        <dbReference type="EMBL" id="OXU23003.1"/>
    </source>
</evidence>
<accession>A0A232EXE0</accession>
<dbReference type="InterPro" id="IPR014030">
    <property type="entry name" value="Ketoacyl_synth_N"/>
</dbReference>
<proteinExistence type="predicted"/>